<dbReference type="OrthoDB" id="428658at2759"/>
<evidence type="ECO:0000256" key="4">
    <source>
        <dbReference type="ARBA" id="ARBA00023235"/>
    </source>
</evidence>
<dbReference type="InterPro" id="IPR020103">
    <property type="entry name" value="PsdUridine_synth_cat_dom_sf"/>
</dbReference>
<keyword evidence="3" id="KW-0496">Mitochondrion</keyword>
<name>G8BZW6_TETPH</name>
<dbReference type="InterPro" id="IPR006145">
    <property type="entry name" value="PsdUridine_synth_RsuA/RluA"/>
</dbReference>
<evidence type="ECO:0000256" key="11">
    <source>
        <dbReference type="ARBA" id="ARBA00042700"/>
    </source>
</evidence>
<accession>G8BZW6</accession>
<dbReference type="InterPro" id="IPR006224">
    <property type="entry name" value="PsdUridine_synth_RluA-like_CS"/>
</dbReference>
<evidence type="ECO:0000256" key="1">
    <source>
        <dbReference type="ARBA" id="ARBA00004173"/>
    </source>
</evidence>
<dbReference type="PANTHER" id="PTHR21600">
    <property type="entry name" value="MITOCHONDRIAL RNA PSEUDOURIDINE SYNTHASE"/>
    <property type="match status" value="1"/>
</dbReference>
<evidence type="ECO:0000256" key="5">
    <source>
        <dbReference type="ARBA" id="ARBA00036927"/>
    </source>
</evidence>
<evidence type="ECO:0000256" key="3">
    <source>
        <dbReference type="ARBA" id="ARBA00023128"/>
    </source>
</evidence>
<proteinExistence type="inferred from homology"/>
<comment type="catalytic activity">
    <reaction evidence="5">
        <text>uridine(2819) in 21S rRNA = pseudouridine(2819) in 21S rRNA</text>
        <dbReference type="Rhea" id="RHEA:42556"/>
        <dbReference type="Rhea" id="RHEA-COMP:10113"/>
        <dbReference type="Rhea" id="RHEA-COMP:10114"/>
        <dbReference type="ChEBI" id="CHEBI:65314"/>
        <dbReference type="ChEBI" id="CHEBI:65315"/>
        <dbReference type="EC" id="5.4.99.43"/>
    </reaction>
</comment>
<comment type="subcellular location">
    <subcellularLocation>
        <location evidence="1">Mitochondrion</location>
    </subcellularLocation>
</comment>
<evidence type="ECO:0000256" key="7">
    <source>
        <dbReference type="ARBA" id="ARBA00038947"/>
    </source>
</evidence>
<dbReference type="Gene3D" id="3.30.2350.10">
    <property type="entry name" value="Pseudouridine synthase"/>
    <property type="match status" value="1"/>
</dbReference>
<evidence type="ECO:0000256" key="2">
    <source>
        <dbReference type="ARBA" id="ARBA00010876"/>
    </source>
</evidence>
<evidence type="ECO:0000256" key="8">
    <source>
        <dbReference type="ARBA" id="ARBA00040626"/>
    </source>
</evidence>
<dbReference type="HOGENOM" id="CLU_081037_0_0_1"/>
<dbReference type="GO" id="GO:0003723">
    <property type="term" value="F:RNA binding"/>
    <property type="evidence" value="ECO:0007669"/>
    <property type="project" value="InterPro"/>
</dbReference>
<evidence type="ECO:0000313" key="14">
    <source>
        <dbReference type="Proteomes" id="UP000005666"/>
    </source>
</evidence>
<dbReference type="KEGG" id="tpf:TPHA_0L00870"/>
<dbReference type="eggNOG" id="KOG1919">
    <property type="taxonomic scope" value="Eukaryota"/>
</dbReference>
<dbReference type="STRING" id="1071381.G8BZW6"/>
<protein>
    <recommendedName>
        <fullName evidence="8">21S rRNA pseudouridine(2819) synthase</fullName>
        <ecNumber evidence="7">5.4.99.43</ecNumber>
    </recommendedName>
    <alternativeName>
        <fullName evidence="10">Pseudouridine synthase 5</fullName>
    </alternativeName>
    <alternativeName>
        <fullName evidence="9">Pseudouridylate synthase PUS5</fullName>
    </alternativeName>
    <alternativeName>
        <fullName evidence="11">Uracil hydrolyase PUS5</fullName>
    </alternativeName>
</protein>
<dbReference type="GO" id="GO:0004730">
    <property type="term" value="F:pseudouridylate synthase activity"/>
    <property type="evidence" value="ECO:0007669"/>
    <property type="project" value="EnsemblFungi"/>
</dbReference>
<dbReference type="Pfam" id="PF00849">
    <property type="entry name" value="PseudoU_synth_2"/>
    <property type="match status" value="1"/>
</dbReference>
<dbReference type="AlphaFoldDB" id="G8BZW6"/>
<dbReference type="RefSeq" id="XP_003687878.1">
    <property type="nucleotide sequence ID" value="XM_003687830.1"/>
</dbReference>
<feature type="domain" description="Pseudouridine synthase RsuA/RluA-like" evidence="12">
    <location>
        <begin position="14"/>
        <end position="160"/>
    </location>
</feature>
<evidence type="ECO:0000313" key="13">
    <source>
        <dbReference type="EMBL" id="CCE65444.1"/>
    </source>
</evidence>
<dbReference type="EC" id="5.4.99.43" evidence="7"/>
<organism evidence="13 14">
    <name type="scientific">Tetrapisispora phaffii (strain ATCC 24235 / CBS 4417 / NBRC 1672 / NRRL Y-8282 / UCD 70-5)</name>
    <name type="common">Yeast</name>
    <name type="synonym">Fabospora phaffii</name>
    <dbReference type="NCBI Taxonomy" id="1071381"/>
    <lineage>
        <taxon>Eukaryota</taxon>
        <taxon>Fungi</taxon>
        <taxon>Dikarya</taxon>
        <taxon>Ascomycota</taxon>
        <taxon>Saccharomycotina</taxon>
        <taxon>Saccharomycetes</taxon>
        <taxon>Saccharomycetales</taxon>
        <taxon>Saccharomycetaceae</taxon>
        <taxon>Tetrapisispora</taxon>
    </lineage>
</organism>
<comment type="function">
    <text evidence="6">Pseudouridylate synthase responsible for the pseudouridine-2819 formation in mitochondrial 21S rRNA. May modulate the efficiency or the fidelity of the mitochondrial translation machinery.</text>
</comment>
<evidence type="ECO:0000256" key="6">
    <source>
        <dbReference type="ARBA" id="ARBA00037513"/>
    </source>
</evidence>
<keyword evidence="14" id="KW-1185">Reference proteome</keyword>
<dbReference type="InterPro" id="IPR050188">
    <property type="entry name" value="RluA_PseudoU_synthase"/>
</dbReference>
<dbReference type="GO" id="GO:0000455">
    <property type="term" value="P:enzyme-directed rRNA pseudouridine synthesis"/>
    <property type="evidence" value="ECO:0007669"/>
    <property type="project" value="EnsemblFungi"/>
</dbReference>
<keyword evidence="4" id="KW-0413">Isomerase</keyword>
<dbReference type="Proteomes" id="UP000005666">
    <property type="component" value="Chromosome 12"/>
</dbReference>
<reference evidence="13 14" key="1">
    <citation type="journal article" date="2011" name="Proc. Natl. Acad. Sci. U.S.A.">
        <title>Evolutionary erosion of yeast sex chromosomes by mating-type switching accidents.</title>
        <authorList>
            <person name="Gordon J.L."/>
            <person name="Armisen D."/>
            <person name="Proux-Wera E."/>
            <person name="Oheigeartaigh S.S."/>
            <person name="Byrne K.P."/>
            <person name="Wolfe K.H."/>
        </authorList>
    </citation>
    <scope>NUCLEOTIDE SEQUENCE [LARGE SCALE GENOMIC DNA]</scope>
    <source>
        <strain evidence="14">ATCC 24235 / CBS 4417 / NBRC 1672 / NRRL Y-8282 / UCD 70-5</strain>
    </source>
</reference>
<evidence type="ECO:0000256" key="9">
    <source>
        <dbReference type="ARBA" id="ARBA00041561"/>
    </source>
</evidence>
<evidence type="ECO:0000256" key="10">
    <source>
        <dbReference type="ARBA" id="ARBA00041978"/>
    </source>
</evidence>
<dbReference type="OMA" id="CIITKIG"/>
<comment type="similarity">
    <text evidence="2">Belongs to the pseudouridine synthase RluA family.</text>
</comment>
<dbReference type="GeneID" id="11531677"/>
<dbReference type="GO" id="GO:0005739">
    <property type="term" value="C:mitochondrion"/>
    <property type="evidence" value="ECO:0007669"/>
    <property type="project" value="UniProtKB-SubCell"/>
</dbReference>
<dbReference type="EMBL" id="HE612867">
    <property type="protein sequence ID" value="CCE65444.1"/>
    <property type="molecule type" value="Genomic_DNA"/>
</dbReference>
<sequence length="259" mass="29540">MNKFSPSILYRCNNYILTSKASGQVCQPGKVKTRLGFKKHTVVLDELKKKYSDEKDITEWRNVQRLDIGVTGGLIIATNKNSAIQFSRNLKEGGNAGYKIIRRYVALLNPNSNSSRGLPEEGRIVTNNNKMITLYKQFDENCYIFELVSGMKHQIRIHASKVLEAPVYNDLLYKGSPVGDDPVQIALHSAFVKTKIGFNIREHSIPMPYHNKTLWDPKYIADGGYFIPEIGRILEEGFDSKELEVVDKRTKYIRHTEAK</sequence>
<dbReference type="PROSITE" id="PS01129">
    <property type="entry name" value="PSI_RLU"/>
    <property type="match status" value="1"/>
</dbReference>
<dbReference type="GO" id="GO:0160143">
    <property type="term" value="F:21S rRNA pseudouridine(2819) synthase activity"/>
    <property type="evidence" value="ECO:0007669"/>
    <property type="project" value="UniProtKB-EC"/>
</dbReference>
<evidence type="ECO:0000259" key="12">
    <source>
        <dbReference type="Pfam" id="PF00849"/>
    </source>
</evidence>
<dbReference type="PANTHER" id="PTHR21600:SF81">
    <property type="entry name" value="21S RRNA PSEUDOURIDINE(2819) SYNTHASE"/>
    <property type="match status" value="1"/>
</dbReference>
<dbReference type="SUPFAM" id="SSF55120">
    <property type="entry name" value="Pseudouridine synthase"/>
    <property type="match status" value="1"/>
</dbReference>
<gene>
    <name evidence="13" type="primary">TPHA0L00870</name>
    <name evidence="13" type="ordered locus">TPHA_0L00870</name>
</gene>